<dbReference type="EMBL" id="JABXBU010000003">
    <property type="protein sequence ID" value="KAF8791875.1"/>
    <property type="molecule type" value="Genomic_DNA"/>
</dbReference>
<keyword evidence="3 12" id="KW-0813">Transport</keyword>
<evidence type="ECO:0000313" key="14">
    <source>
        <dbReference type="Proteomes" id="UP000807504"/>
    </source>
</evidence>
<dbReference type="Gene3D" id="2.60.470.10">
    <property type="entry name" value="Acid-sensing ion channels like domains"/>
    <property type="match status" value="2"/>
</dbReference>
<evidence type="ECO:0000256" key="11">
    <source>
        <dbReference type="ARBA" id="ARBA00023303"/>
    </source>
</evidence>
<name>A0A8T0FNE9_ARGBR</name>
<protein>
    <submittedName>
        <fullName evidence="13">Degenerin mec-10 like protein</fullName>
    </submittedName>
</protein>
<keyword evidence="11 12" id="KW-0407">Ion channel</keyword>
<dbReference type="GO" id="GO:0015280">
    <property type="term" value="F:ligand-gated sodium channel activity"/>
    <property type="evidence" value="ECO:0007669"/>
    <property type="project" value="TreeGrafter"/>
</dbReference>
<evidence type="ECO:0000256" key="10">
    <source>
        <dbReference type="ARBA" id="ARBA00023201"/>
    </source>
</evidence>
<keyword evidence="5 12" id="KW-0812">Transmembrane</keyword>
<keyword evidence="7" id="KW-0915">Sodium</keyword>
<evidence type="ECO:0000256" key="6">
    <source>
        <dbReference type="ARBA" id="ARBA00022989"/>
    </source>
</evidence>
<reference evidence="13" key="2">
    <citation type="submission" date="2020-06" db="EMBL/GenBank/DDBJ databases">
        <authorList>
            <person name="Sheffer M."/>
        </authorList>
    </citation>
    <scope>NUCLEOTIDE SEQUENCE</scope>
</reference>
<organism evidence="13 14">
    <name type="scientific">Argiope bruennichi</name>
    <name type="common">Wasp spider</name>
    <name type="synonym">Aranea bruennichi</name>
    <dbReference type="NCBI Taxonomy" id="94029"/>
    <lineage>
        <taxon>Eukaryota</taxon>
        <taxon>Metazoa</taxon>
        <taxon>Ecdysozoa</taxon>
        <taxon>Arthropoda</taxon>
        <taxon>Chelicerata</taxon>
        <taxon>Arachnida</taxon>
        <taxon>Araneae</taxon>
        <taxon>Araneomorphae</taxon>
        <taxon>Entelegynae</taxon>
        <taxon>Araneoidea</taxon>
        <taxon>Araneidae</taxon>
        <taxon>Argiope</taxon>
    </lineage>
</organism>
<evidence type="ECO:0000256" key="12">
    <source>
        <dbReference type="RuleBase" id="RU000679"/>
    </source>
</evidence>
<keyword evidence="10 12" id="KW-0739">Sodium transport</keyword>
<reference evidence="13" key="1">
    <citation type="journal article" date="2020" name="bioRxiv">
        <title>Chromosome-level reference genome of the European wasp spider Argiope bruennichi: a resource for studies on range expansion and evolutionary adaptation.</title>
        <authorList>
            <person name="Sheffer M.M."/>
            <person name="Hoppe A."/>
            <person name="Krehenwinkel H."/>
            <person name="Uhl G."/>
            <person name="Kuss A.W."/>
            <person name="Jensen L."/>
            <person name="Jensen C."/>
            <person name="Gillespie R.G."/>
            <person name="Hoff K.J."/>
            <person name="Prost S."/>
        </authorList>
    </citation>
    <scope>NUCLEOTIDE SEQUENCE</scope>
</reference>
<evidence type="ECO:0000256" key="9">
    <source>
        <dbReference type="ARBA" id="ARBA00023136"/>
    </source>
</evidence>
<proteinExistence type="inferred from homology"/>
<gene>
    <name evidence="13" type="ORF">HNY73_003543</name>
</gene>
<evidence type="ECO:0000256" key="2">
    <source>
        <dbReference type="ARBA" id="ARBA00007193"/>
    </source>
</evidence>
<dbReference type="InterPro" id="IPR001873">
    <property type="entry name" value="ENaC"/>
</dbReference>
<evidence type="ECO:0000256" key="5">
    <source>
        <dbReference type="ARBA" id="ARBA00022692"/>
    </source>
</evidence>
<comment type="caution">
    <text evidence="13">The sequence shown here is derived from an EMBL/GenBank/DDBJ whole genome shotgun (WGS) entry which is preliminary data.</text>
</comment>
<dbReference type="PANTHER" id="PTHR11690:SF248">
    <property type="entry name" value="PICKPOCKET 17, ISOFORM A"/>
    <property type="match status" value="1"/>
</dbReference>
<evidence type="ECO:0000256" key="8">
    <source>
        <dbReference type="ARBA" id="ARBA00023065"/>
    </source>
</evidence>
<evidence type="ECO:0000256" key="4">
    <source>
        <dbReference type="ARBA" id="ARBA00022461"/>
    </source>
</evidence>
<dbReference type="AlphaFoldDB" id="A0A8T0FNE9"/>
<keyword evidence="6" id="KW-1133">Transmembrane helix</keyword>
<dbReference type="PRINTS" id="PR01078">
    <property type="entry name" value="AMINACHANNEL"/>
</dbReference>
<keyword evidence="4 12" id="KW-0894">Sodium channel</keyword>
<sequence>MVFYQIIPLSLDIEGDSLLFSERRFLHRLNQRQNDSKVSVTETDSHLELLKEWYEMDETQRYKKGHNPLTFLQNCTFDGKMCPQEYLSNHSDFRYGNCVSFNKRKHTLKTLNVSKTGPGSGLHLSLYFESKDYMPTTHTIGAILTIHNPEDIPRPEEKGHIITPGFETFIGLKQVISLKLQDPYKDHCKHYRVTSENFTRSKNECIRTCIQMRNFDQCGCVDPTYGIMNNLRPCDISNVTESYCLNKVLDNMSRIGPICDCPSPCLSVSYKIQSSKSLLRFVYTSESSSLSRYDRARVNIFYSSLDTQVFDQQPRWEVSEFLSILGNEFGESISLSERKYLYSFNEDDKNSKTTDAIRNSDLELIKKWYQMDEEERFRKGHDPSTFIRDCTFNGNFCPQKYLSNHSNLRYGNCVTFNKRTSTMKSLNISKTGVGTGLYFNLCLESEMYMSITPAVGAILVIHDPEDTPTPEVKAYIIPPGYETFISLKQTIFTRLPSPYKDQCLDYSDRTKEFTRNEKECMRNCIQMKNFEQCECIDPTLGILNEFRSCDISNDTQLYCLNNVLEYMIRIGPICNCPPPCTSVMFREQLSQSLLHYLPTNKDVDCPRRDIAKVNIFFPTLEKRVYEQRPRWEIFEIISILGNEFSLWLGSSLLISVEILERLISFVRYAFSNFILLQKRQKN</sequence>
<evidence type="ECO:0000256" key="1">
    <source>
        <dbReference type="ARBA" id="ARBA00004141"/>
    </source>
</evidence>
<dbReference type="Proteomes" id="UP000807504">
    <property type="component" value="Unassembled WGS sequence"/>
</dbReference>
<dbReference type="Pfam" id="PF00858">
    <property type="entry name" value="ASC"/>
    <property type="match status" value="2"/>
</dbReference>
<comment type="subcellular location">
    <subcellularLocation>
        <location evidence="1">Membrane</location>
        <topology evidence="1">Multi-pass membrane protein</topology>
    </subcellularLocation>
</comment>
<keyword evidence="9" id="KW-0472">Membrane</keyword>
<evidence type="ECO:0000256" key="7">
    <source>
        <dbReference type="ARBA" id="ARBA00023053"/>
    </source>
</evidence>
<keyword evidence="8 12" id="KW-0406">Ion transport</keyword>
<evidence type="ECO:0000256" key="3">
    <source>
        <dbReference type="ARBA" id="ARBA00022448"/>
    </source>
</evidence>
<dbReference type="GO" id="GO:0005886">
    <property type="term" value="C:plasma membrane"/>
    <property type="evidence" value="ECO:0007669"/>
    <property type="project" value="TreeGrafter"/>
</dbReference>
<accession>A0A8T0FNE9</accession>
<evidence type="ECO:0000313" key="13">
    <source>
        <dbReference type="EMBL" id="KAF8791875.1"/>
    </source>
</evidence>
<dbReference type="PANTHER" id="PTHR11690">
    <property type="entry name" value="AMILORIDE-SENSITIVE SODIUM CHANNEL-RELATED"/>
    <property type="match status" value="1"/>
</dbReference>
<comment type="similarity">
    <text evidence="2 12">Belongs to the amiloride-sensitive sodium channel (TC 1.A.6) family.</text>
</comment>
<keyword evidence="14" id="KW-1185">Reference proteome</keyword>
<dbReference type="Gene3D" id="1.10.287.770">
    <property type="entry name" value="YojJ-like"/>
    <property type="match status" value="1"/>
</dbReference>